<sequence>MSREITSGKRPLSPRVQPKRFYDNGRLSHYTIEEKLGQGTFGIVYKGRQKKSRKIVAIKRILLRDPEDMYPVTAFREMNTVKRLRHENIVELLEMVFDSPAPEEPLVEIVSKLGKSFYMVLPYMSFDLTGILQNPAIQLSEADNKSVMLQLFRGMDFIHRAGYLHRDIKASNILINCHGLLKIADFGLAREYVGKRPTMNSPGGGHPMTEVVMTRWYRAPEVLLGNKAYTTAIDMWACGCVLGELYEKKPILPGKSDIDQAYDIFTLIGEPNDVSMPGYKTFKMTPKLVIQKRRPTISERFSKLRMPADAIRLLTNLLTLNAETRYTAQKCLSNEWFTTEPLP</sequence>
<evidence type="ECO:0000256" key="10">
    <source>
        <dbReference type="ARBA" id="ARBA00023242"/>
    </source>
</evidence>
<evidence type="ECO:0000256" key="8">
    <source>
        <dbReference type="ARBA" id="ARBA00022777"/>
    </source>
</evidence>
<organism evidence="15 16">
    <name type="scientific">Cyberlindnera jadinii (strain ATCC 18201 / CBS 1600 / BCRC 20928 / JCM 3617 / NBRC 0987 / NRRL Y-1542)</name>
    <name type="common">Torula yeast</name>
    <name type="synonym">Candida utilis</name>
    <dbReference type="NCBI Taxonomy" id="983966"/>
    <lineage>
        <taxon>Eukaryota</taxon>
        <taxon>Fungi</taxon>
        <taxon>Dikarya</taxon>
        <taxon>Ascomycota</taxon>
        <taxon>Saccharomycotina</taxon>
        <taxon>Saccharomycetes</taxon>
        <taxon>Phaffomycetales</taxon>
        <taxon>Phaffomycetaceae</taxon>
        <taxon>Cyberlindnera</taxon>
    </lineage>
</organism>
<evidence type="ECO:0000256" key="7">
    <source>
        <dbReference type="ARBA" id="ARBA00022741"/>
    </source>
</evidence>
<evidence type="ECO:0000256" key="13">
    <source>
        <dbReference type="RuleBase" id="RU000304"/>
    </source>
</evidence>
<evidence type="ECO:0000256" key="3">
    <source>
        <dbReference type="ARBA" id="ARBA00012409"/>
    </source>
</evidence>
<dbReference type="EMBL" id="KV453931">
    <property type="protein sequence ID" value="ODV73244.1"/>
    <property type="molecule type" value="Genomic_DNA"/>
</dbReference>
<evidence type="ECO:0000256" key="6">
    <source>
        <dbReference type="ARBA" id="ARBA00022679"/>
    </source>
</evidence>
<evidence type="ECO:0000256" key="4">
    <source>
        <dbReference type="ARBA" id="ARBA00012425"/>
    </source>
</evidence>
<dbReference type="OMA" id="DALDHDY"/>
<dbReference type="PROSITE" id="PS50011">
    <property type="entry name" value="PROTEIN_KINASE_DOM"/>
    <property type="match status" value="1"/>
</dbReference>
<dbReference type="STRING" id="983966.A0A1E4S155"/>
<feature type="non-terminal residue" evidence="15">
    <location>
        <position position="343"/>
    </location>
</feature>
<name>A0A1E4S155_CYBJN</name>
<comment type="similarity">
    <text evidence="2">Belongs to the protein kinase superfamily. CMGC Ser/Thr protein kinase family. CDC2/CDKX subfamily.</text>
</comment>
<dbReference type="RefSeq" id="XP_020070283.1">
    <property type="nucleotide sequence ID" value="XM_020212718.1"/>
</dbReference>
<evidence type="ECO:0000256" key="1">
    <source>
        <dbReference type="ARBA" id="ARBA00004123"/>
    </source>
</evidence>
<evidence type="ECO:0000256" key="12">
    <source>
        <dbReference type="PROSITE-ProRule" id="PRU10141"/>
    </source>
</evidence>
<evidence type="ECO:0000256" key="2">
    <source>
        <dbReference type="ARBA" id="ARBA00006485"/>
    </source>
</evidence>
<evidence type="ECO:0000256" key="9">
    <source>
        <dbReference type="ARBA" id="ARBA00022840"/>
    </source>
</evidence>
<dbReference type="EC" id="2.7.11.22" evidence="4"/>
<dbReference type="PROSITE" id="PS00108">
    <property type="entry name" value="PROTEIN_KINASE_ST"/>
    <property type="match status" value="1"/>
</dbReference>
<dbReference type="InterPro" id="IPR008271">
    <property type="entry name" value="Ser/Thr_kinase_AS"/>
</dbReference>
<dbReference type="SUPFAM" id="SSF56112">
    <property type="entry name" value="Protein kinase-like (PK-like)"/>
    <property type="match status" value="1"/>
</dbReference>
<dbReference type="GO" id="GO:0009891">
    <property type="term" value="P:positive regulation of biosynthetic process"/>
    <property type="evidence" value="ECO:0007669"/>
    <property type="project" value="UniProtKB-ARBA"/>
</dbReference>
<dbReference type="GO" id="GO:0005634">
    <property type="term" value="C:nucleus"/>
    <property type="evidence" value="ECO:0007669"/>
    <property type="project" value="UniProtKB-SubCell"/>
</dbReference>
<comment type="subcellular location">
    <subcellularLocation>
        <location evidence="1">Nucleus</location>
    </subcellularLocation>
</comment>
<dbReference type="PANTHER" id="PTHR24056:SF233">
    <property type="entry name" value="CYCLIN-DEPENDENT KINASE 9"/>
    <property type="match status" value="1"/>
</dbReference>
<feature type="domain" description="Protein kinase" evidence="14">
    <location>
        <begin position="30"/>
        <end position="337"/>
    </location>
</feature>
<keyword evidence="10" id="KW-0539">Nucleus</keyword>
<dbReference type="GO" id="GO:0008353">
    <property type="term" value="F:RNA polymerase II CTD heptapeptide repeat kinase activity"/>
    <property type="evidence" value="ECO:0007669"/>
    <property type="project" value="UniProtKB-EC"/>
</dbReference>
<dbReference type="SMART" id="SM00220">
    <property type="entry name" value="S_TKc"/>
    <property type="match status" value="1"/>
</dbReference>
<dbReference type="InterPro" id="IPR017441">
    <property type="entry name" value="Protein_kinase_ATP_BS"/>
</dbReference>
<dbReference type="GO" id="GO:0000307">
    <property type="term" value="C:cyclin-dependent protein kinase holoenzyme complex"/>
    <property type="evidence" value="ECO:0007669"/>
    <property type="project" value="UniProtKB-ARBA"/>
</dbReference>
<dbReference type="PROSITE" id="PS00107">
    <property type="entry name" value="PROTEIN_KINASE_ATP"/>
    <property type="match status" value="1"/>
</dbReference>
<keyword evidence="9 12" id="KW-0067">ATP-binding</keyword>
<dbReference type="Proteomes" id="UP000094389">
    <property type="component" value="Unassembled WGS sequence"/>
</dbReference>
<dbReference type="GO" id="GO:0005524">
    <property type="term" value="F:ATP binding"/>
    <property type="evidence" value="ECO:0007669"/>
    <property type="project" value="UniProtKB-UniRule"/>
</dbReference>
<evidence type="ECO:0000259" key="14">
    <source>
        <dbReference type="PROSITE" id="PS50011"/>
    </source>
</evidence>
<dbReference type="PANTHER" id="PTHR24056">
    <property type="entry name" value="CELL DIVISION PROTEIN KINASE"/>
    <property type="match status" value="1"/>
</dbReference>
<dbReference type="InterPro" id="IPR050108">
    <property type="entry name" value="CDK"/>
</dbReference>
<dbReference type="Gene3D" id="3.30.200.20">
    <property type="entry name" value="Phosphorylase Kinase, domain 1"/>
    <property type="match status" value="1"/>
</dbReference>
<keyword evidence="6" id="KW-0808">Transferase</keyword>
<keyword evidence="16" id="KW-1185">Reference proteome</keyword>
<dbReference type="InterPro" id="IPR000719">
    <property type="entry name" value="Prot_kinase_dom"/>
</dbReference>
<dbReference type="GeneID" id="30987114"/>
<reference evidence="15 16" key="1">
    <citation type="journal article" date="2016" name="Proc. Natl. Acad. Sci. U.S.A.">
        <title>Comparative genomics of biotechnologically important yeasts.</title>
        <authorList>
            <person name="Riley R."/>
            <person name="Haridas S."/>
            <person name="Wolfe K.H."/>
            <person name="Lopes M.R."/>
            <person name="Hittinger C.T."/>
            <person name="Goeker M."/>
            <person name="Salamov A.A."/>
            <person name="Wisecaver J.H."/>
            <person name="Long T.M."/>
            <person name="Calvey C.H."/>
            <person name="Aerts A.L."/>
            <person name="Barry K.W."/>
            <person name="Choi C."/>
            <person name="Clum A."/>
            <person name="Coughlan A.Y."/>
            <person name="Deshpande S."/>
            <person name="Douglass A.P."/>
            <person name="Hanson S.J."/>
            <person name="Klenk H.-P."/>
            <person name="LaButti K.M."/>
            <person name="Lapidus A."/>
            <person name="Lindquist E.A."/>
            <person name="Lipzen A.M."/>
            <person name="Meier-Kolthoff J.P."/>
            <person name="Ohm R.A."/>
            <person name="Otillar R.P."/>
            <person name="Pangilinan J.L."/>
            <person name="Peng Y."/>
            <person name="Rokas A."/>
            <person name="Rosa C.A."/>
            <person name="Scheuner C."/>
            <person name="Sibirny A.A."/>
            <person name="Slot J.C."/>
            <person name="Stielow J.B."/>
            <person name="Sun H."/>
            <person name="Kurtzman C.P."/>
            <person name="Blackwell M."/>
            <person name="Grigoriev I.V."/>
            <person name="Jeffries T.W."/>
        </authorList>
    </citation>
    <scope>NUCLEOTIDE SEQUENCE [LARGE SCALE GENOMIC DNA]</scope>
    <source>
        <strain evidence="16">ATCC 18201 / CBS 1600 / BCRC 20928 / JCM 3617 / NBRC 0987 / NRRL Y-1542</strain>
    </source>
</reference>
<dbReference type="FunFam" id="1.10.510.10:FF:000624">
    <property type="entry name" value="Mitogen-activated protein kinase"/>
    <property type="match status" value="1"/>
</dbReference>
<proteinExistence type="inferred from homology"/>
<protein>
    <recommendedName>
        <fullName evidence="11">Serine/threonine-protein kinase BUR1</fullName>
        <ecNumber evidence="4">2.7.11.22</ecNumber>
        <ecNumber evidence="3">2.7.11.23</ecNumber>
    </recommendedName>
</protein>
<evidence type="ECO:0000313" key="16">
    <source>
        <dbReference type="Proteomes" id="UP000094389"/>
    </source>
</evidence>
<dbReference type="AlphaFoldDB" id="A0A1E4S155"/>
<dbReference type="GO" id="GO:0004693">
    <property type="term" value="F:cyclin-dependent protein serine/threonine kinase activity"/>
    <property type="evidence" value="ECO:0007669"/>
    <property type="project" value="UniProtKB-EC"/>
</dbReference>
<feature type="binding site" evidence="12">
    <location>
        <position position="59"/>
    </location>
    <ligand>
        <name>ATP</name>
        <dbReference type="ChEBI" id="CHEBI:30616"/>
    </ligand>
</feature>
<dbReference type="InterPro" id="IPR011009">
    <property type="entry name" value="Kinase-like_dom_sf"/>
</dbReference>
<keyword evidence="5 13" id="KW-0723">Serine/threonine-protein kinase</keyword>
<dbReference type="OrthoDB" id="28397at2759"/>
<keyword evidence="7 12" id="KW-0547">Nucleotide-binding</keyword>
<gene>
    <name evidence="15" type="ORF">CYBJADRAFT_127819</name>
</gene>
<dbReference type="Pfam" id="PF00069">
    <property type="entry name" value="Pkinase"/>
    <property type="match status" value="1"/>
</dbReference>
<evidence type="ECO:0000256" key="5">
    <source>
        <dbReference type="ARBA" id="ARBA00022527"/>
    </source>
</evidence>
<dbReference type="Gene3D" id="1.10.510.10">
    <property type="entry name" value="Transferase(Phosphotransferase) domain 1"/>
    <property type="match status" value="1"/>
</dbReference>
<accession>A0A1E4S155</accession>
<evidence type="ECO:0000313" key="15">
    <source>
        <dbReference type="EMBL" id="ODV73244.1"/>
    </source>
</evidence>
<evidence type="ECO:0000256" key="11">
    <source>
        <dbReference type="ARBA" id="ARBA00041018"/>
    </source>
</evidence>
<keyword evidence="8 15" id="KW-0418">Kinase</keyword>
<dbReference type="EC" id="2.7.11.23" evidence="3"/>